<dbReference type="PANTHER" id="PTHR42834">
    <property type="entry name" value="ENDONUCLEASE/EXONUCLEASE/PHOSPHATASE FAMILY PROTEIN (AFU_ORTHOLOGUE AFUA_3G09210)"/>
    <property type="match status" value="1"/>
</dbReference>
<organism evidence="2 3">
    <name type="scientific">Streptomyces capitiformicae</name>
    <dbReference type="NCBI Taxonomy" id="2014920"/>
    <lineage>
        <taxon>Bacteria</taxon>
        <taxon>Bacillati</taxon>
        <taxon>Actinomycetota</taxon>
        <taxon>Actinomycetes</taxon>
        <taxon>Kitasatosporales</taxon>
        <taxon>Streptomycetaceae</taxon>
        <taxon>Streptomyces</taxon>
    </lineage>
</organism>
<evidence type="ECO:0000313" key="2">
    <source>
        <dbReference type="EMBL" id="GHH83993.1"/>
    </source>
</evidence>
<reference evidence="2" key="2">
    <citation type="submission" date="2020-09" db="EMBL/GenBank/DDBJ databases">
        <authorList>
            <person name="Sun Q."/>
            <person name="Zhou Y."/>
        </authorList>
    </citation>
    <scope>NUCLEOTIDE SEQUENCE</scope>
    <source>
        <strain evidence="2">CGMCC 4.7403</strain>
    </source>
</reference>
<protein>
    <recommendedName>
        <fullName evidence="1">Endonuclease/exonuclease/phosphatase domain-containing protein</fullName>
    </recommendedName>
</protein>
<dbReference type="SUPFAM" id="SSF56219">
    <property type="entry name" value="DNase I-like"/>
    <property type="match status" value="1"/>
</dbReference>
<gene>
    <name evidence="2" type="ORF">GCM10017771_12150</name>
</gene>
<dbReference type="RefSeq" id="WP_189781332.1">
    <property type="nucleotide sequence ID" value="NZ_BNAT01000003.1"/>
</dbReference>
<keyword evidence="3" id="KW-1185">Reference proteome</keyword>
<feature type="domain" description="Endonuclease/exonuclease/phosphatase" evidence="1">
    <location>
        <begin position="122"/>
        <end position="369"/>
    </location>
</feature>
<dbReference type="Gene3D" id="3.60.10.10">
    <property type="entry name" value="Endonuclease/exonuclease/phosphatase"/>
    <property type="match status" value="1"/>
</dbReference>
<dbReference type="AlphaFoldDB" id="A0A919GFZ6"/>
<comment type="caution">
    <text evidence="2">The sequence shown here is derived from an EMBL/GenBank/DDBJ whole genome shotgun (WGS) entry which is preliminary data.</text>
</comment>
<evidence type="ECO:0000313" key="3">
    <source>
        <dbReference type="Proteomes" id="UP000603227"/>
    </source>
</evidence>
<sequence>MTVRIATFNAENLFRRPRAFGLDDEELSRRILEDFATLVSLLDRDPYTAADKRKIAALLEEHAYNSTRTRPRAILVNEPRGGAKLHTTSKDESGRTVVKVIAGGRSSWAGWAELVRDDLNRPAVENTARVIAEVDADILLTVEVEDRLTLDRFNTQVLNTEILGTASGARPYPYNLLIDGNDSRGIDVGILSRFPIRSVRSHIFDGTEKGGEPVFSRDCPEFEIELPGGDSLWILGNHFKSQGFGSAKQNDEKRLNQARQVRKIYREALRRSPHVVVAGDLNDSLDSPPIMALRRAGLREAMTHKSYQGTPGTHGTGNLPDQKLDYLMFSPTLWPKVQNVNVERRGGWAPNTFDSFETVTSKITRASDHAALFADLDL</sequence>
<dbReference type="InterPro" id="IPR036691">
    <property type="entry name" value="Endo/exonu/phosph_ase_sf"/>
</dbReference>
<dbReference type="EMBL" id="BNAT01000003">
    <property type="protein sequence ID" value="GHH83993.1"/>
    <property type="molecule type" value="Genomic_DNA"/>
</dbReference>
<dbReference type="GO" id="GO:0003824">
    <property type="term" value="F:catalytic activity"/>
    <property type="evidence" value="ECO:0007669"/>
    <property type="project" value="InterPro"/>
</dbReference>
<dbReference type="InterPro" id="IPR005135">
    <property type="entry name" value="Endo/exonuclease/phosphatase"/>
</dbReference>
<proteinExistence type="predicted"/>
<accession>A0A919GFZ6</accession>
<evidence type="ECO:0000259" key="1">
    <source>
        <dbReference type="Pfam" id="PF03372"/>
    </source>
</evidence>
<dbReference type="PANTHER" id="PTHR42834:SF1">
    <property type="entry name" value="ENDONUCLEASE_EXONUCLEASE_PHOSPHATASE FAMILY PROTEIN (AFU_ORTHOLOGUE AFUA_3G09210)"/>
    <property type="match status" value="1"/>
</dbReference>
<name>A0A919GFZ6_9ACTN</name>
<dbReference type="Proteomes" id="UP000603227">
    <property type="component" value="Unassembled WGS sequence"/>
</dbReference>
<reference evidence="2" key="1">
    <citation type="journal article" date="2014" name="Int. J. Syst. Evol. Microbiol.">
        <title>Complete genome sequence of Corynebacterium casei LMG S-19264T (=DSM 44701T), isolated from a smear-ripened cheese.</title>
        <authorList>
            <consortium name="US DOE Joint Genome Institute (JGI-PGF)"/>
            <person name="Walter F."/>
            <person name="Albersmeier A."/>
            <person name="Kalinowski J."/>
            <person name="Ruckert C."/>
        </authorList>
    </citation>
    <scope>NUCLEOTIDE SEQUENCE</scope>
    <source>
        <strain evidence="2">CGMCC 4.7403</strain>
    </source>
</reference>
<dbReference type="Pfam" id="PF03372">
    <property type="entry name" value="Exo_endo_phos"/>
    <property type="match status" value="1"/>
</dbReference>